<reference evidence="4" key="1">
    <citation type="journal article" date="2020" name="bioRxiv">
        <title>Comparative genomics of Chlamydomonas.</title>
        <authorList>
            <person name="Craig R.J."/>
            <person name="Hasan A.R."/>
            <person name="Ness R.W."/>
            <person name="Keightley P.D."/>
        </authorList>
    </citation>
    <scope>NUCLEOTIDE SEQUENCE</scope>
    <source>
        <strain evidence="4">CCAP 11/70</strain>
    </source>
</reference>
<organism evidence="4 5">
    <name type="scientific">Edaphochlamys debaryana</name>
    <dbReference type="NCBI Taxonomy" id="47281"/>
    <lineage>
        <taxon>Eukaryota</taxon>
        <taxon>Viridiplantae</taxon>
        <taxon>Chlorophyta</taxon>
        <taxon>core chlorophytes</taxon>
        <taxon>Chlorophyceae</taxon>
        <taxon>CS clade</taxon>
        <taxon>Chlamydomonadales</taxon>
        <taxon>Chlamydomonadales incertae sedis</taxon>
        <taxon>Edaphochlamys</taxon>
    </lineage>
</organism>
<keyword evidence="2" id="KW-0472">Membrane</keyword>
<feature type="region of interest" description="Disordered" evidence="1">
    <location>
        <begin position="552"/>
        <end position="573"/>
    </location>
</feature>
<evidence type="ECO:0000313" key="4">
    <source>
        <dbReference type="EMBL" id="KAG2489725.1"/>
    </source>
</evidence>
<dbReference type="GO" id="GO:0005509">
    <property type="term" value="F:calcium ion binding"/>
    <property type="evidence" value="ECO:0007669"/>
    <property type="project" value="InterPro"/>
</dbReference>
<keyword evidence="2" id="KW-0812">Transmembrane</keyword>
<evidence type="ECO:0000259" key="3">
    <source>
        <dbReference type="PROSITE" id="PS50222"/>
    </source>
</evidence>
<feature type="compositionally biased region" description="Gly residues" evidence="1">
    <location>
        <begin position="137"/>
        <end position="151"/>
    </location>
</feature>
<dbReference type="Proteomes" id="UP000612055">
    <property type="component" value="Unassembled WGS sequence"/>
</dbReference>
<feature type="region of interest" description="Disordered" evidence="1">
    <location>
        <begin position="131"/>
        <end position="236"/>
    </location>
</feature>
<feature type="compositionally biased region" description="Low complexity" evidence="1">
    <location>
        <begin position="323"/>
        <end position="342"/>
    </location>
</feature>
<feature type="region of interest" description="Disordered" evidence="1">
    <location>
        <begin position="310"/>
        <end position="467"/>
    </location>
</feature>
<evidence type="ECO:0000256" key="2">
    <source>
        <dbReference type="SAM" id="Phobius"/>
    </source>
</evidence>
<comment type="caution">
    <text evidence="4">The sequence shown here is derived from an EMBL/GenBank/DDBJ whole genome shotgun (WGS) entry which is preliminary data.</text>
</comment>
<dbReference type="InterPro" id="IPR018247">
    <property type="entry name" value="EF_Hand_1_Ca_BS"/>
</dbReference>
<feature type="transmembrane region" description="Helical" evidence="2">
    <location>
        <begin position="46"/>
        <end position="76"/>
    </location>
</feature>
<proteinExistence type="predicted"/>
<keyword evidence="2" id="KW-1133">Transmembrane helix</keyword>
<dbReference type="Pfam" id="PF00924">
    <property type="entry name" value="MS_channel_2nd"/>
    <property type="match status" value="1"/>
</dbReference>
<keyword evidence="5" id="KW-1185">Reference proteome</keyword>
<dbReference type="PROSITE" id="PS00018">
    <property type="entry name" value="EF_HAND_1"/>
    <property type="match status" value="1"/>
</dbReference>
<gene>
    <name evidence="4" type="ORF">HYH03_011832</name>
</gene>
<dbReference type="AlphaFoldDB" id="A0A835XZG1"/>
<feature type="compositionally biased region" description="Basic and acidic residues" evidence="1">
    <location>
        <begin position="434"/>
        <end position="448"/>
    </location>
</feature>
<feature type="domain" description="EF-hand" evidence="3">
    <location>
        <begin position="648"/>
        <end position="683"/>
    </location>
</feature>
<dbReference type="EMBL" id="JAEHOE010000070">
    <property type="protein sequence ID" value="KAG2489725.1"/>
    <property type="molecule type" value="Genomic_DNA"/>
</dbReference>
<dbReference type="InterPro" id="IPR002048">
    <property type="entry name" value="EF_hand_dom"/>
</dbReference>
<evidence type="ECO:0000313" key="5">
    <source>
        <dbReference type="Proteomes" id="UP000612055"/>
    </source>
</evidence>
<dbReference type="OrthoDB" id="544685at2759"/>
<dbReference type="GO" id="GO:0016020">
    <property type="term" value="C:membrane"/>
    <property type="evidence" value="ECO:0007669"/>
    <property type="project" value="InterPro"/>
</dbReference>
<dbReference type="PANTHER" id="PTHR31323:SF1">
    <property type="entry name" value="MECHANOSENSITIVE ION CHANNEL PROTEIN"/>
    <property type="match status" value="1"/>
</dbReference>
<feature type="region of interest" description="Disordered" evidence="1">
    <location>
        <begin position="270"/>
        <end position="293"/>
    </location>
</feature>
<protein>
    <recommendedName>
        <fullName evidence="3">EF-hand domain-containing protein</fullName>
    </recommendedName>
</protein>
<name>A0A835XZG1_9CHLO</name>
<dbReference type="PROSITE" id="PS50222">
    <property type="entry name" value="EF_HAND_2"/>
    <property type="match status" value="1"/>
</dbReference>
<feature type="transmembrane region" description="Helical" evidence="2">
    <location>
        <begin position="7"/>
        <end position="26"/>
    </location>
</feature>
<dbReference type="InterPro" id="IPR006685">
    <property type="entry name" value="MscS_channel_2nd"/>
</dbReference>
<evidence type="ECO:0000256" key="1">
    <source>
        <dbReference type="SAM" id="MobiDB-lite"/>
    </source>
</evidence>
<dbReference type="GO" id="GO:0005262">
    <property type="term" value="F:calcium channel activity"/>
    <property type="evidence" value="ECO:0007669"/>
    <property type="project" value="TreeGrafter"/>
</dbReference>
<feature type="compositionally biased region" description="Low complexity" evidence="1">
    <location>
        <begin position="455"/>
        <end position="464"/>
    </location>
</feature>
<dbReference type="PANTHER" id="PTHR31323">
    <property type="entry name" value="MECHANOSENSITIVE ION CHANNEL PROTEIN MSY2"/>
    <property type="match status" value="1"/>
</dbReference>
<sequence>MLPTETAWLKTWLCIVATYVSFYVLFYDATVGGVPPPATHNRGEEWVRRLLLCALLFTSVSVAIVIAANVTVAVLYAEGSRQKIVAALQHEYVMYRLIREKLRADDEQDVSHHRGGLTAFARRQRLRKRHTAIRNNDGGGGGGGCAGGGGPRDAVSPSQVNLHLGGADANGPPPAAQNGSGKVHWYSGLFNSVSHHHHHPSQPQLAGSQYPQEPTPQAAPVAMPGGKGLRHGRHAASAPDLQAVAAMEAAEAEADALAGTVGVAMDSGGKGLGPCGSSEEGPGAGGAGEAQQPRPVVRVEAYVAQSPRVLADPSGGACAAKQGSAPGSGAATAPLPLLPRGPSGNETPPGPGQSGSPSSAVANQRRAGGANASRFYPPGGPAQGGGAAGQLTPPSATTGAHVPPTVASNATETYDGPYPDEPRFEEGGSSGSDRGTDRAGTDRDHDSEVADNIRSSAVSMSSSVGPTSLRSAMRRIGGTDMVHLRRTLLAALEMYAWLRERQQNPSGVLLVDKSRRGGVSTSLSGRALLSSASKADNATGGLAGCFRRSATADSADGAKGPRRSGASKSAGSLGDAGALRRELHAMRVSRARLVISPRVLLDELLTMYSGLSDHDIPDLARLYADAVWECAAPDEENLRETDFLHIFPKESDRRIAWDALDGNHDGLLTKEEVTAAATAFLQQERAMALTVRAVRRLTRSLQMSFIGIVNGIFLMAVYLAILDVTRFFTGGSSSKTSLDIFTAYVVVVTLVFSEQIKNVLAACMLLLVQQAFDIGEEIIFEEAPGWRAMGVVQDFNLFFLRLKKSTDGELVTLPLNKLSTARFTNLTRSDWKIEQNYFAVDISAPPSLLSAMTEAALEAIRAAPGEYDVNYGFMAFFHAIDKPNKVIIRTFHRYRFNLAAPHKRIAKARHGVTNAVRATLDRMGIQFTELRMHAPLPALPHLPGSVAAAEAAAASVAASTAAVGPPLAGWGVTGVAATVAAAAPGVGMPAALESSWAQRPK</sequence>
<dbReference type="GO" id="GO:0006874">
    <property type="term" value="P:intracellular calcium ion homeostasis"/>
    <property type="evidence" value="ECO:0007669"/>
    <property type="project" value="TreeGrafter"/>
</dbReference>
<accession>A0A835XZG1</accession>
<feature type="transmembrane region" description="Helical" evidence="2">
    <location>
        <begin position="701"/>
        <end position="721"/>
    </location>
</feature>